<dbReference type="PANTHER" id="PTHR46068:SF1">
    <property type="entry name" value="TRANSPOSASE IS30-LIKE HTH DOMAIN-CONTAINING PROTEIN"/>
    <property type="match status" value="1"/>
</dbReference>
<dbReference type="PANTHER" id="PTHR46068">
    <property type="entry name" value="PROTEIN CBG27172"/>
    <property type="match status" value="1"/>
</dbReference>
<accession>A0A816WZC1</accession>
<evidence type="ECO:0000313" key="2">
    <source>
        <dbReference type="Proteomes" id="UP000663856"/>
    </source>
</evidence>
<dbReference type="InterPro" id="IPR036397">
    <property type="entry name" value="RNaseH_sf"/>
</dbReference>
<dbReference type="Gene3D" id="3.30.420.10">
    <property type="entry name" value="Ribonuclease H-like superfamily/Ribonuclease H"/>
    <property type="match status" value="1"/>
</dbReference>
<proteinExistence type="predicted"/>
<sequence length="341" mass="39876">MKSKELQNIILSKYKAGQSCIKFHEDLHGSVGLSTVERWCKMVRDTGRITLLRSMDRPRTVKTAANIQKVKQRHDRLRIFSCRKIARDLRISRTSTQRILKDDLKLKSYKKKTQPKTSEAQKAKRLKFANWIRTNFRKQDTLRFLFSDEKMFDIDGVYNSQNERIWVPSRADADVKGGIMQVQKFPKKVMVRLGACSKGVSPLVIFENETVDHERYIQEVLPVALKFGNNMFGDNWTFQQDGGRPHIHRKTQDWCRTHLPCFIDKDHWPPNSPDLNPLDYCIWDEFVGASNWNLVTSKTTLINELKRSVKKIRPEVVFESCASWTNRLYRLKQANGNCLNK</sequence>
<comment type="caution">
    <text evidence="1">The sequence shown here is derived from an EMBL/GenBank/DDBJ whole genome shotgun (WGS) entry which is preliminary data.</text>
</comment>
<dbReference type="Proteomes" id="UP000663856">
    <property type="component" value="Unassembled WGS sequence"/>
</dbReference>
<protein>
    <recommendedName>
        <fullName evidence="3">Transposase</fullName>
    </recommendedName>
</protein>
<dbReference type="EMBL" id="CAJNRF010012339">
    <property type="protein sequence ID" value="CAF2140397.1"/>
    <property type="molecule type" value="Genomic_DNA"/>
</dbReference>
<dbReference type="AlphaFoldDB" id="A0A816WZC1"/>
<evidence type="ECO:0008006" key="3">
    <source>
        <dbReference type="Google" id="ProtNLM"/>
    </source>
</evidence>
<gene>
    <name evidence="1" type="ORF">WKI299_LOCUS28261</name>
</gene>
<evidence type="ECO:0000313" key="1">
    <source>
        <dbReference type="EMBL" id="CAF2140397.1"/>
    </source>
</evidence>
<organism evidence="1 2">
    <name type="scientific">Rotaria magnacalcarata</name>
    <dbReference type="NCBI Taxonomy" id="392030"/>
    <lineage>
        <taxon>Eukaryota</taxon>
        <taxon>Metazoa</taxon>
        <taxon>Spiralia</taxon>
        <taxon>Gnathifera</taxon>
        <taxon>Rotifera</taxon>
        <taxon>Eurotatoria</taxon>
        <taxon>Bdelloidea</taxon>
        <taxon>Philodinida</taxon>
        <taxon>Philodinidae</taxon>
        <taxon>Rotaria</taxon>
    </lineage>
</organism>
<reference evidence="1" key="1">
    <citation type="submission" date="2021-02" db="EMBL/GenBank/DDBJ databases">
        <authorList>
            <person name="Nowell W R."/>
        </authorList>
    </citation>
    <scope>NUCLEOTIDE SEQUENCE</scope>
</reference>
<dbReference type="GO" id="GO:0003676">
    <property type="term" value="F:nucleic acid binding"/>
    <property type="evidence" value="ECO:0007669"/>
    <property type="project" value="InterPro"/>
</dbReference>
<name>A0A816WZC1_9BILA</name>